<sequence>MAATMKTISAALKLVDAKKENLRKAFEDLQSHSSPLSSTFTLTWPDLDFYFSSLHSSLRHKFQILQSQQQQQQQSQFLNTPNPKPPPIPSQLQNAINPPNSQSLDAKEGSEEAAVRVPARAELVSLCEKMDGLGLRKYILERPKERNTIKAELADALGHAPDAAAMVLGAMEGFYGANSGKGSKDIESTAIRRSCVVLLEGLRRRVGGEIGGEVREKARGLAAEWKGKMSRGGGENGLGGFGFFCLVAAYGVAEGFDVGELVDLGVEVARFKEAVELFRIIGFGDKISDIILKLIGQGKQLVAARFILEFELSAKFPPVPLLEDYVKESKRLAKKVLKGKNNTLKSQKEAFTKEANTYKSVIKLIEDYKLGSEFLNLKEKLMKRLETVEKLKSDRKPYAAAPASQTLQQPKPQKLSGSKRPRNTAPSHPTAISMATSSTVPVFQQSHPQPAGLLPNLPPYSGSPAGPYGLAGSTLAVASYAGSSAAGLYGSTGAPFGDPGNFMPSQTHVMPSQTQVMPSQTQAYSSEAHMATGYYDRPVAYGGYAFPPQYHQPYYPQTRRNPKKARANRRLRSTPRYAQTTPPPPFSTLPPLSLMDFPRSLTSPPEHHRTTSSEVPLRSSTAERTYLTDANSDAGSSSAKYKLFSPAKLPISRSPCITIPPGLSPSSFLESPILLSNLKAEPSPTTGSFLNTQYMYCSDGIRGSSFIANCSNGDTADGRNIGAFEFRPQSRSDSVSGLQSVAPMYKSQILDYIVCQFICYLSQLAPMATSTNAAFFWVALSYRIFCMNHQKSEQYECAQAQSQSQLFASFHNAKSEMASSSKEMNLPAPVPMFASIASVPAKVDCDEFSEGNTEVQKSQPEQKDIGPSVTAEKSSDDGYNWRKYGQKLVKGSEFPRSYYKCTHPNCEVKKIFERSHEGQITEIVYKGTHDHPKPQPSRRVSAGSILSIQEKNDTVPSLTTQEDKSAINAQISQNTDPNGNDELSPVGTNDDSVEGAVPQLNGTNDGDEDDPFSKRRKLDNGAIDVMQVRPIREPRVVVQTMSEVDILDDGYRWRKYGQKVVRGNPNPRSYYKCTNAGCQVRKHVERASHDPKAVITTYEGKHNHDVPTAKASSHEMAGPATVKGTSRVRSQESDSISLGLGVGISSVAENRSNETQQIRDAERLQNQGNSVSSSFLFVPVNLVSSYYGAVNGGGYSGSRETLPLNHSSNPYQQNIERILLDP</sequence>
<comment type="caution">
    <text evidence="1">The sequence shown here is derived from an EMBL/GenBank/DDBJ whole genome shotgun (WGS) entry which is preliminary data.</text>
</comment>
<gene>
    <name evidence="1" type="ORF">RHMOL_Rhmol06G0309000</name>
</gene>
<protein>
    <submittedName>
        <fullName evidence="1">Uncharacterized protein</fullName>
    </submittedName>
</protein>
<name>A0ACC0NKE7_RHOML</name>
<proteinExistence type="predicted"/>
<evidence type="ECO:0000313" key="1">
    <source>
        <dbReference type="EMBL" id="KAI8552968.1"/>
    </source>
</evidence>
<organism evidence="1 2">
    <name type="scientific">Rhododendron molle</name>
    <name type="common">Chinese azalea</name>
    <name type="synonym">Azalea mollis</name>
    <dbReference type="NCBI Taxonomy" id="49168"/>
    <lineage>
        <taxon>Eukaryota</taxon>
        <taxon>Viridiplantae</taxon>
        <taxon>Streptophyta</taxon>
        <taxon>Embryophyta</taxon>
        <taxon>Tracheophyta</taxon>
        <taxon>Spermatophyta</taxon>
        <taxon>Magnoliopsida</taxon>
        <taxon>eudicotyledons</taxon>
        <taxon>Gunneridae</taxon>
        <taxon>Pentapetalae</taxon>
        <taxon>asterids</taxon>
        <taxon>Ericales</taxon>
        <taxon>Ericaceae</taxon>
        <taxon>Ericoideae</taxon>
        <taxon>Rhodoreae</taxon>
        <taxon>Rhododendron</taxon>
    </lineage>
</organism>
<evidence type="ECO:0000313" key="2">
    <source>
        <dbReference type="Proteomes" id="UP001062846"/>
    </source>
</evidence>
<reference evidence="1" key="1">
    <citation type="submission" date="2022-02" db="EMBL/GenBank/DDBJ databases">
        <title>Plant Genome Project.</title>
        <authorList>
            <person name="Zhang R.-G."/>
        </authorList>
    </citation>
    <scope>NUCLEOTIDE SEQUENCE</scope>
    <source>
        <strain evidence="1">AT1</strain>
    </source>
</reference>
<accession>A0ACC0NKE7</accession>
<dbReference type="Proteomes" id="UP001062846">
    <property type="component" value="Chromosome 6"/>
</dbReference>
<dbReference type="EMBL" id="CM046393">
    <property type="protein sequence ID" value="KAI8552968.1"/>
    <property type="molecule type" value="Genomic_DNA"/>
</dbReference>
<keyword evidence="2" id="KW-1185">Reference proteome</keyword>